<sequence>MILLQAQNVARHFGADVLFEHVQLEIQSQARVALVGRNGIGKSTLLKILVGQNPPDVGQVITSKGVTIGYLPQDTGLDSTKTIFAEMLTVFAKLQAMEKRMHTLEQQLGDPKLLADEEAYQATLKSYEQLQHDFSDQNGYGYQAEIRTVLHGFAFGEDYYDHPINELSGGQKSRLAMAKLLLEKHDLLILDEPTNHLDIDTLTWLEGYLQGYSGALLIVSHDQYFLDKVANEVYDMSQHTTRHYKGNYTKYRAEKAAYQEQEWKAYEKQQAEINKLEDFVNKNIVRASTTKRAQSRRKQLDKIVRLEKPQNDNKTVRFSFSEDKPSGNQVLDVINAAIGYSATHVLADPIDLHLKRHEAIAITGPNGVGKSTLLKSILKQIPFLRGEAKLGAGVDIGYYDQEQENLHRNKTVLNEIWDEHSTMPEVNIRSILGSFLFTGKDVEKSVAALSGGEKAQLMLVKLAMNHNNFLILDEPTNHLDIDSKEVLEKALLHYDGTILFVSHDRYFMNRIASNVVELSRQGTKRYLGNYDYYVDKKAEEAAITAEKMANAGPTEVVSHAAAPAQQDYQLNKEQQKKERKLSREVAALEQQMTTLDQQSHDLQVAMTQPDVLAAPTKLTELQQQLETITAQQNQVETDWEEKSLALEELTGD</sequence>
<dbReference type="STRING" id="375175.AYR53_07280"/>
<dbReference type="SUPFAM" id="SSF52540">
    <property type="entry name" value="P-loop containing nucleoside triphosphate hydrolases"/>
    <property type="match status" value="2"/>
</dbReference>
<dbReference type="InterPro" id="IPR037118">
    <property type="entry name" value="Val-tRNA_synth_C_sf"/>
</dbReference>
<dbReference type="EMBL" id="CP014873">
    <property type="protein sequence ID" value="ANK62589.1"/>
    <property type="molecule type" value="Genomic_DNA"/>
</dbReference>
<reference evidence="4 5" key="1">
    <citation type="submission" date="2016-03" db="EMBL/GenBank/DDBJ databases">
        <title>Pediococcus and Lactobacillus from brewery environment - whole genome sequencing and assembly.</title>
        <authorList>
            <person name="Behr J."/>
            <person name="Geissler A.J."/>
            <person name="Vogel R.F."/>
        </authorList>
    </citation>
    <scope>NUCLEOTIDE SEQUENCE [LARGE SCALE GENOMIC DNA]</scope>
    <source>
        <strain evidence="4 5">TMW 1.1989</strain>
    </source>
</reference>
<evidence type="ECO:0000313" key="4">
    <source>
        <dbReference type="EMBL" id="ANK62589.1"/>
    </source>
</evidence>
<evidence type="ECO:0000313" key="5">
    <source>
        <dbReference type="Proteomes" id="UP000078582"/>
    </source>
</evidence>
<dbReference type="InterPro" id="IPR003439">
    <property type="entry name" value="ABC_transporter-like_ATP-bd"/>
</dbReference>
<dbReference type="RefSeq" id="WP_068223284.1">
    <property type="nucleotide sequence ID" value="NZ_CP014623.1"/>
</dbReference>
<dbReference type="KEGG" id="lbt:AYR52_02165"/>
<dbReference type="OrthoDB" id="9760950at2"/>
<dbReference type="Proteomes" id="UP000078582">
    <property type="component" value="Chromosome"/>
</dbReference>
<dbReference type="CDD" id="cd03221">
    <property type="entry name" value="ABCF_EF-3"/>
    <property type="match status" value="2"/>
</dbReference>
<proteinExistence type="predicted"/>
<evidence type="ECO:0000256" key="2">
    <source>
        <dbReference type="ARBA" id="ARBA00022741"/>
    </source>
</evidence>
<dbReference type="Pfam" id="PF12848">
    <property type="entry name" value="ABC_tran_Xtn"/>
    <property type="match status" value="1"/>
</dbReference>
<dbReference type="Pfam" id="PF16326">
    <property type="entry name" value="ABC_tran_CTD"/>
    <property type="match status" value="1"/>
</dbReference>
<dbReference type="InterPro" id="IPR032781">
    <property type="entry name" value="ABC_tran_Xtn"/>
</dbReference>
<dbReference type="GO" id="GO:0016887">
    <property type="term" value="F:ATP hydrolysis activity"/>
    <property type="evidence" value="ECO:0007669"/>
    <property type="project" value="InterPro"/>
</dbReference>
<dbReference type="PROSITE" id="PS50893">
    <property type="entry name" value="ABC_TRANSPORTER_2"/>
    <property type="match status" value="2"/>
</dbReference>
<dbReference type="GeneID" id="42982052"/>
<dbReference type="PANTHER" id="PTHR42855">
    <property type="entry name" value="ABC TRANSPORTER ATP-BINDING SUBUNIT"/>
    <property type="match status" value="1"/>
</dbReference>
<accession>A0A192H1A6</accession>
<evidence type="ECO:0000256" key="3">
    <source>
        <dbReference type="ARBA" id="ARBA00022840"/>
    </source>
</evidence>
<dbReference type="GO" id="GO:0003677">
    <property type="term" value="F:DNA binding"/>
    <property type="evidence" value="ECO:0007669"/>
    <property type="project" value="InterPro"/>
</dbReference>
<keyword evidence="5" id="KW-1185">Reference proteome</keyword>
<keyword evidence="2" id="KW-0547">Nucleotide-binding</keyword>
<dbReference type="InterPro" id="IPR017871">
    <property type="entry name" value="ABC_transporter-like_CS"/>
</dbReference>
<dbReference type="Gene3D" id="3.40.50.300">
    <property type="entry name" value="P-loop containing nucleotide triphosphate hydrolases"/>
    <property type="match status" value="2"/>
</dbReference>
<dbReference type="FunFam" id="3.40.50.300:FF:000309">
    <property type="entry name" value="ABC transporter ATP-binding protein"/>
    <property type="match status" value="1"/>
</dbReference>
<dbReference type="FunFam" id="3.40.50.300:FF:000011">
    <property type="entry name" value="Putative ABC transporter ATP-binding component"/>
    <property type="match status" value="1"/>
</dbReference>
<evidence type="ECO:0000256" key="1">
    <source>
        <dbReference type="ARBA" id="ARBA00022737"/>
    </source>
</evidence>
<dbReference type="InterPro" id="IPR027417">
    <property type="entry name" value="P-loop_NTPase"/>
</dbReference>
<organism evidence="4 5">
    <name type="scientific">Loigolactobacillus backii</name>
    <dbReference type="NCBI Taxonomy" id="375175"/>
    <lineage>
        <taxon>Bacteria</taxon>
        <taxon>Bacillati</taxon>
        <taxon>Bacillota</taxon>
        <taxon>Bacilli</taxon>
        <taxon>Lactobacillales</taxon>
        <taxon>Lactobacillaceae</taxon>
        <taxon>Loigolactobacillus</taxon>
    </lineage>
</organism>
<keyword evidence="3 4" id="KW-0067">ATP-binding</keyword>
<dbReference type="InterPro" id="IPR003593">
    <property type="entry name" value="AAA+_ATPase"/>
</dbReference>
<name>A0A192H1A6_9LACO</name>
<dbReference type="SMART" id="SM00382">
    <property type="entry name" value="AAA"/>
    <property type="match status" value="2"/>
</dbReference>
<dbReference type="InterPro" id="IPR032524">
    <property type="entry name" value="ABC_tran_C"/>
</dbReference>
<dbReference type="GO" id="GO:0005524">
    <property type="term" value="F:ATP binding"/>
    <property type="evidence" value="ECO:0007669"/>
    <property type="project" value="UniProtKB-KW"/>
</dbReference>
<dbReference type="AlphaFoldDB" id="A0A192H1A6"/>
<dbReference type="PANTHER" id="PTHR42855:SF2">
    <property type="entry name" value="DRUG RESISTANCE ABC TRANSPORTER,ATP-BINDING PROTEIN"/>
    <property type="match status" value="1"/>
</dbReference>
<dbReference type="Pfam" id="PF00005">
    <property type="entry name" value="ABC_tran"/>
    <property type="match status" value="2"/>
</dbReference>
<dbReference type="Gene3D" id="1.10.287.380">
    <property type="entry name" value="Valyl-tRNA synthetase, C-terminal domain"/>
    <property type="match status" value="1"/>
</dbReference>
<protein>
    <submittedName>
        <fullName evidence="4">Multidrug ABC transporter ATP-binding protein</fullName>
    </submittedName>
</protein>
<keyword evidence="1" id="KW-0677">Repeat</keyword>
<gene>
    <name evidence="4" type="ORF">AYR53_07280</name>
</gene>
<dbReference type="InterPro" id="IPR051309">
    <property type="entry name" value="ABCF_ATPase"/>
</dbReference>
<dbReference type="PROSITE" id="PS00211">
    <property type="entry name" value="ABC_TRANSPORTER_1"/>
    <property type="match status" value="1"/>
</dbReference>